<evidence type="ECO:0000256" key="1">
    <source>
        <dbReference type="ARBA" id="ARBA00023002"/>
    </source>
</evidence>
<comment type="caution">
    <text evidence="3">The sequence shown here is derived from an EMBL/GenBank/DDBJ whole genome shotgun (WGS) entry which is preliminary data.</text>
</comment>
<feature type="domain" description="FAD dependent oxidoreductase" evidence="2">
    <location>
        <begin position="9"/>
        <end position="354"/>
    </location>
</feature>
<dbReference type="Gene3D" id="3.50.50.60">
    <property type="entry name" value="FAD/NAD(P)-binding domain"/>
    <property type="match status" value="1"/>
</dbReference>
<dbReference type="STRING" id="1343740.M271_01160"/>
<evidence type="ECO:0000313" key="3">
    <source>
        <dbReference type="EMBL" id="RLV76050.1"/>
    </source>
</evidence>
<gene>
    <name evidence="3" type="ORF">D3C57_142530</name>
</gene>
<dbReference type="GO" id="GO:0016491">
    <property type="term" value="F:oxidoreductase activity"/>
    <property type="evidence" value="ECO:0007669"/>
    <property type="project" value="UniProtKB-KW"/>
</dbReference>
<dbReference type="RefSeq" id="WP_020865265.1">
    <property type="nucleotide sequence ID" value="NC_022785.1"/>
</dbReference>
<dbReference type="InterPro" id="IPR006076">
    <property type="entry name" value="FAD-dep_OxRdtase"/>
</dbReference>
<dbReference type="eggNOG" id="COG0665">
    <property type="taxonomic scope" value="Bacteria"/>
</dbReference>
<dbReference type="KEGG" id="src:M271_01160"/>
<name>A0A0A0N628_STRRN</name>
<dbReference type="EMBL" id="QYCY01000002">
    <property type="protein sequence ID" value="RLV76050.1"/>
    <property type="molecule type" value="Genomic_DNA"/>
</dbReference>
<dbReference type="PANTHER" id="PTHR13847">
    <property type="entry name" value="SARCOSINE DEHYDROGENASE-RELATED"/>
    <property type="match status" value="1"/>
</dbReference>
<proteinExistence type="predicted"/>
<sequence>MTSAAQDIRVVVVGSGILGVSTAHQLARRGVAVTLVSDTALASGASGRSLAWLNSAAVRSPDYHRLRVLGIDRYRTLAAREPGLGWLRFDGGLAWGAPEDEARFRERFSHQSAIGYAADWLSPSEIAAVTPGVNAAAVPEYGAIFNPGEGWVDLPSLIETLAKEFTALGGELATDTGPAVVRTADGRVTGVHTRSGLSFDADAVVLATGANTPAMLSRLGVSLTDRTPISLLVRTEPIGTPLRAVLNTPRVSIRPTPDGALVLDSAWAEEEIVRHEDGTFEVRRSTVDGLLAEASAVLAGTPVLPPASWAAGPKPIPADGEPVLGELDEVAGCHVAFTHSGATLGLIAGELLAEEIVTGRPHPLLAAFRPGRFGS</sequence>
<accession>A0A0A0N628</accession>
<dbReference type="AlphaFoldDB" id="A0A0A0N628"/>
<dbReference type="SUPFAM" id="SSF51905">
    <property type="entry name" value="FAD/NAD(P)-binding domain"/>
    <property type="match status" value="1"/>
</dbReference>
<organism evidence="3 4">
    <name type="scientific">Streptomyces rapamycinicus (strain ATCC 29253 / DSM 41530 / NRRL 5491 / AYB-994)</name>
    <name type="common">Streptomyces hygroscopicus (strain ATCC 29253)</name>
    <dbReference type="NCBI Taxonomy" id="1343740"/>
    <lineage>
        <taxon>Bacteria</taxon>
        <taxon>Bacillati</taxon>
        <taxon>Actinomycetota</taxon>
        <taxon>Actinomycetes</taxon>
        <taxon>Kitasatosporales</taxon>
        <taxon>Streptomycetaceae</taxon>
        <taxon>Streptomyces</taxon>
        <taxon>Streptomyces violaceusniger group</taxon>
    </lineage>
</organism>
<reference evidence="3 4" key="1">
    <citation type="journal article" date="2018" name="J. Biol. Chem.">
        <title>Discovery of the actinoplanic acid pathway in Streptomyces rapamycinicus reveals a genetically conserved synergism with rapamycin.</title>
        <authorList>
            <person name="Mrak P."/>
            <person name="Krastel P."/>
            <person name="Pivk Lukancic P."/>
            <person name="Tao J."/>
            <person name="Pistorius D."/>
            <person name="Moore C.M."/>
        </authorList>
    </citation>
    <scope>NUCLEOTIDE SEQUENCE [LARGE SCALE GENOMIC DNA]</scope>
    <source>
        <strain evidence="3 4">NRRL 5491</strain>
    </source>
</reference>
<dbReference type="InterPro" id="IPR036188">
    <property type="entry name" value="FAD/NAD-bd_sf"/>
</dbReference>
<keyword evidence="1" id="KW-0560">Oxidoreductase</keyword>
<protein>
    <recommendedName>
        <fullName evidence="2">FAD dependent oxidoreductase domain-containing protein</fullName>
    </recommendedName>
</protein>
<dbReference type="PANTHER" id="PTHR13847:SF289">
    <property type="entry name" value="GLYCINE OXIDASE"/>
    <property type="match status" value="1"/>
</dbReference>
<evidence type="ECO:0000259" key="2">
    <source>
        <dbReference type="Pfam" id="PF01266"/>
    </source>
</evidence>
<dbReference type="HOGENOM" id="CLU_007884_4_0_11"/>
<evidence type="ECO:0000313" key="4">
    <source>
        <dbReference type="Proteomes" id="UP000281594"/>
    </source>
</evidence>
<dbReference type="Proteomes" id="UP000281594">
    <property type="component" value="Unassembled WGS sequence"/>
</dbReference>
<dbReference type="Gene3D" id="3.30.9.10">
    <property type="entry name" value="D-Amino Acid Oxidase, subunit A, domain 2"/>
    <property type="match status" value="1"/>
</dbReference>
<dbReference type="GO" id="GO:0005737">
    <property type="term" value="C:cytoplasm"/>
    <property type="evidence" value="ECO:0007669"/>
    <property type="project" value="TreeGrafter"/>
</dbReference>
<dbReference type="Pfam" id="PF01266">
    <property type="entry name" value="DAO"/>
    <property type="match status" value="1"/>
</dbReference>